<dbReference type="CDD" id="cd21153">
    <property type="entry name" value="PUA_RlmI"/>
    <property type="match status" value="1"/>
</dbReference>
<evidence type="ECO:0000256" key="1">
    <source>
        <dbReference type="ARBA" id="ARBA00004496"/>
    </source>
</evidence>
<evidence type="ECO:0000256" key="6">
    <source>
        <dbReference type="ARBA" id="ARBA00038091"/>
    </source>
</evidence>
<dbReference type="Gene3D" id="3.30.750.80">
    <property type="entry name" value="RNA methyltransferase domain (HRMD) like"/>
    <property type="match status" value="1"/>
</dbReference>
<feature type="domain" description="S-adenosylmethionine-dependent methyltransferase" evidence="7">
    <location>
        <begin position="165"/>
        <end position="339"/>
    </location>
</feature>
<gene>
    <name evidence="9" type="ORF">BE08_26500</name>
</gene>
<dbReference type="Pfam" id="PF10672">
    <property type="entry name" value="Methyltrans_SAM"/>
    <property type="match status" value="1"/>
</dbReference>
<comment type="caution">
    <text evidence="9">The sequence shown here is derived from an EMBL/GenBank/DDBJ whole genome shotgun (WGS) entry which is preliminary data.</text>
</comment>
<keyword evidence="5" id="KW-0949">S-adenosyl-L-methionine</keyword>
<dbReference type="Gene3D" id="3.40.50.150">
    <property type="entry name" value="Vaccinia Virus protein VP39"/>
    <property type="match status" value="1"/>
</dbReference>
<dbReference type="PANTHER" id="PTHR42873:SF1">
    <property type="entry name" value="S-ADENOSYLMETHIONINE-DEPENDENT METHYLTRANSFERASE DOMAIN-CONTAINING PROTEIN"/>
    <property type="match status" value="1"/>
</dbReference>
<comment type="subcellular location">
    <subcellularLocation>
        <location evidence="1">Cytoplasm</location>
    </subcellularLocation>
</comment>
<accession>A0A150PB96</accession>
<evidence type="ECO:0008006" key="11">
    <source>
        <dbReference type="Google" id="ProtNLM"/>
    </source>
</evidence>
<dbReference type="InterPro" id="IPR015947">
    <property type="entry name" value="PUA-like_sf"/>
</dbReference>
<organism evidence="9 10">
    <name type="scientific">Sorangium cellulosum</name>
    <name type="common">Polyangium cellulosum</name>
    <dbReference type="NCBI Taxonomy" id="56"/>
    <lineage>
        <taxon>Bacteria</taxon>
        <taxon>Pseudomonadati</taxon>
        <taxon>Myxococcota</taxon>
        <taxon>Polyangia</taxon>
        <taxon>Polyangiales</taxon>
        <taxon>Polyangiaceae</taxon>
        <taxon>Sorangium</taxon>
    </lineage>
</organism>
<evidence type="ECO:0000259" key="8">
    <source>
        <dbReference type="Pfam" id="PF17785"/>
    </source>
</evidence>
<comment type="similarity">
    <text evidence="6">Belongs to the methyltransferase superfamily. RlmI family.</text>
</comment>
<keyword evidence="4" id="KW-0808">Transferase</keyword>
<dbReference type="PROSITE" id="PS50890">
    <property type="entry name" value="PUA"/>
    <property type="match status" value="1"/>
</dbReference>
<dbReference type="SUPFAM" id="SSF53335">
    <property type="entry name" value="S-adenosyl-L-methionine-dependent methyltransferases"/>
    <property type="match status" value="1"/>
</dbReference>
<sequence length="386" mass="41521">MWSGHPWVFAQAIARIEGGAVAGDEVVVTDPYGSVLGRGLYTPRSAIPVRMYTREDRPIDAALFRHRIERAIAHRRELGLPARAPGHETDAFRLVHAEGDGLPGLIVDLFGDVAVVQLGTIGVKRREGVIFDALQAALSPRAIVDRTPESLAKLEGFTPDAGVVRGDPGLDQLRFVERGLRYTIPLALGHKTGFYLDQRTLRTRVEQLAHNRRVLDAFCFVGTFAMAAARGGASEVLAIDESATALEVGAECARENGLLDRITFTRDDARKALQGASRQGGFDLVICDPPKLAGTRASKDAALTAYRRLAAAACRATRPGGVLVLCSCSSAVSLDDLTRVLALGARDARMQAAVFDRHFQGGDHPVPAAFPEGLYLKSLLARIDAL</sequence>
<dbReference type="InterPro" id="IPR041532">
    <property type="entry name" value="RlmI-like_PUA"/>
</dbReference>
<reference evidence="9 10" key="1">
    <citation type="submission" date="2014-02" db="EMBL/GenBank/DDBJ databases">
        <title>The small core and large imbalanced accessory genome model reveals a collaborative survival strategy of Sorangium cellulosum strains in nature.</title>
        <authorList>
            <person name="Han K."/>
            <person name="Peng R."/>
            <person name="Blom J."/>
            <person name="Li Y.-Z."/>
        </authorList>
    </citation>
    <scope>NUCLEOTIDE SEQUENCE [LARGE SCALE GENOMIC DNA]</scope>
    <source>
        <strain evidence="9 10">So0157-25</strain>
    </source>
</reference>
<keyword evidence="3" id="KW-0489">Methyltransferase</keyword>
<dbReference type="AlphaFoldDB" id="A0A150PB96"/>
<evidence type="ECO:0000256" key="2">
    <source>
        <dbReference type="ARBA" id="ARBA00022490"/>
    </source>
</evidence>
<evidence type="ECO:0000256" key="4">
    <source>
        <dbReference type="ARBA" id="ARBA00022679"/>
    </source>
</evidence>
<proteinExistence type="inferred from homology"/>
<dbReference type="SUPFAM" id="SSF88697">
    <property type="entry name" value="PUA domain-like"/>
    <property type="match status" value="1"/>
</dbReference>
<dbReference type="CDD" id="cd11572">
    <property type="entry name" value="RlmI_M_like"/>
    <property type="match status" value="1"/>
</dbReference>
<evidence type="ECO:0000313" key="10">
    <source>
        <dbReference type="Proteomes" id="UP000075420"/>
    </source>
</evidence>
<dbReference type="GO" id="GO:0003723">
    <property type="term" value="F:RNA binding"/>
    <property type="evidence" value="ECO:0007669"/>
    <property type="project" value="InterPro"/>
</dbReference>
<protein>
    <recommendedName>
        <fullName evidence="11">SAM-dependent methyltransferase</fullName>
    </recommendedName>
</protein>
<dbReference type="EMBL" id="JELY01002322">
    <property type="protein sequence ID" value="KYF52943.1"/>
    <property type="molecule type" value="Genomic_DNA"/>
</dbReference>
<dbReference type="PANTHER" id="PTHR42873">
    <property type="entry name" value="RIBOSOMAL RNA LARGE SUBUNIT METHYLTRANSFERASE"/>
    <property type="match status" value="1"/>
</dbReference>
<dbReference type="Proteomes" id="UP000075420">
    <property type="component" value="Unassembled WGS sequence"/>
</dbReference>
<evidence type="ECO:0000259" key="7">
    <source>
        <dbReference type="Pfam" id="PF10672"/>
    </source>
</evidence>
<dbReference type="GO" id="GO:0032259">
    <property type="term" value="P:methylation"/>
    <property type="evidence" value="ECO:0007669"/>
    <property type="project" value="UniProtKB-KW"/>
</dbReference>
<dbReference type="GO" id="GO:0005737">
    <property type="term" value="C:cytoplasm"/>
    <property type="evidence" value="ECO:0007669"/>
    <property type="project" value="UniProtKB-SubCell"/>
</dbReference>
<keyword evidence="2" id="KW-0963">Cytoplasm</keyword>
<dbReference type="GO" id="GO:0008168">
    <property type="term" value="F:methyltransferase activity"/>
    <property type="evidence" value="ECO:0007669"/>
    <property type="project" value="UniProtKB-KW"/>
</dbReference>
<dbReference type="InterPro" id="IPR036974">
    <property type="entry name" value="PUA_sf"/>
</dbReference>
<evidence type="ECO:0000256" key="5">
    <source>
        <dbReference type="ARBA" id="ARBA00022691"/>
    </source>
</evidence>
<dbReference type="CDD" id="cd02440">
    <property type="entry name" value="AdoMet_MTases"/>
    <property type="match status" value="1"/>
</dbReference>
<dbReference type="InterPro" id="IPR019614">
    <property type="entry name" value="SAM-dep_methyl-trfase"/>
</dbReference>
<name>A0A150PB96_SORCE</name>
<dbReference type="Pfam" id="PF17785">
    <property type="entry name" value="PUA_3"/>
    <property type="match status" value="1"/>
</dbReference>
<feature type="domain" description="RlmI-like PUA" evidence="8">
    <location>
        <begin position="3"/>
        <end position="54"/>
    </location>
</feature>
<evidence type="ECO:0000256" key="3">
    <source>
        <dbReference type="ARBA" id="ARBA00022603"/>
    </source>
</evidence>
<evidence type="ECO:0000313" key="9">
    <source>
        <dbReference type="EMBL" id="KYF52943.1"/>
    </source>
</evidence>
<dbReference type="Gene3D" id="2.30.130.10">
    <property type="entry name" value="PUA domain"/>
    <property type="match status" value="1"/>
</dbReference>
<dbReference type="InterPro" id="IPR029063">
    <property type="entry name" value="SAM-dependent_MTases_sf"/>
</dbReference>